<reference evidence="11" key="1">
    <citation type="journal article" date="2020" name="Int. J. Syst. Evol. Microbiol.">
        <title>Aquipluma nitroreducens gen. nov. sp. nov., a novel facultatively anaerobic bacterium isolated from a freshwater lake.</title>
        <authorList>
            <person name="Watanabe M."/>
            <person name="Kojima H."/>
            <person name="Fukui M."/>
        </authorList>
    </citation>
    <scope>NUCLEOTIDE SEQUENCE</scope>
    <source>
        <strain evidence="11">MeG22</strain>
    </source>
</reference>
<evidence type="ECO:0000256" key="7">
    <source>
        <dbReference type="ARBA" id="ARBA00023065"/>
    </source>
</evidence>
<dbReference type="PANTHER" id="PTHR43298:SF4">
    <property type="entry name" value="DRUG_SODIUM ANTIPORTER"/>
    <property type="match status" value="1"/>
</dbReference>
<evidence type="ECO:0000256" key="10">
    <source>
        <dbReference type="SAM" id="Phobius"/>
    </source>
</evidence>
<dbReference type="NCBIfam" id="TIGR00797">
    <property type="entry name" value="matE"/>
    <property type="match status" value="1"/>
</dbReference>
<dbReference type="GO" id="GO:0015297">
    <property type="term" value="F:antiporter activity"/>
    <property type="evidence" value="ECO:0007669"/>
    <property type="project" value="UniProtKB-KW"/>
</dbReference>
<evidence type="ECO:0000313" key="11">
    <source>
        <dbReference type="EMBL" id="BBE16824.1"/>
    </source>
</evidence>
<feature type="transmembrane region" description="Helical" evidence="10">
    <location>
        <begin position="56"/>
        <end position="79"/>
    </location>
</feature>
<dbReference type="KEGG" id="anf:AQPE_0971"/>
<evidence type="ECO:0000256" key="2">
    <source>
        <dbReference type="ARBA" id="ARBA00022448"/>
    </source>
</evidence>
<evidence type="ECO:0000256" key="3">
    <source>
        <dbReference type="ARBA" id="ARBA00022449"/>
    </source>
</evidence>
<feature type="transmembrane region" description="Helical" evidence="10">
    <location>
        <begin position="362"/>
        <end position="384"/>
    </location>
</feature>
<keyword evidence="6 10" id="KW-1133">Transmembrane helix</keyword>
<dbReference type="GO" id="GO:0006811">
    <property type="term" value="P:monoatomic ion transport"/>
    <property type="evidence" value="ECO:0007669"/>
    <property type="project" value="UniProtKB-KW"/>
</dbReference>
<comment type="subcellular location">
    <subcellularLocation>
        <location evidence="1">Cell membrane</location>
        <topology evidence="1">Multi-pass membrane protein</topology>
    </subcellularLocation>
</comment>
<gene>
    <name evidence="11" type="ORF">AQPE_0971</name>
</gene>
<evidence type="ECO:0000256" key="6">
    <source>
        <dbReference type="ARBA" id="ARBA00022989"/>
    </source>
</evidence>
<keyword evidence="2" id="KW-0813">Transport</keyword>
<organism evidence="11 12">
    <name type="scientific">Aquipluma nitroreducens</name>
    <dbReference type="NCBI Taxonomy" id="2010828"/>
    <lineage>
        <taxon>Bacteria</taxon>
        <taxon>Pseudomonadati</taxon>
        <taxon>Bacteroidota</taxon>
        <taxon>Bacteroidia</taxon>
        <taxon>Marinilabiliales</taxon>
        <taxon>Prolixibacteraceae</taxon>
        <taxon>Aquipluma</taxon>
    </lineage>
</organism>
<feature type="transmembrane region" description="Helical" evidence="10">
    <location>
        <begin position="396"/>
        <end position="415"/>
    </location>
</feature>
<keyword evidence="5 10" id="KW-0812">Transmembrane</keyword>
<feature type="transmembrane region" description="Helical" evidence="10">
    <location>
        <begin position="288"/>
        <end position="311"/>
    </location>
</feature>
<name>A0A5K7S650_9BACT</name>
<dbReference type="GO" id="GO:0005886">
    <property type="term" value="C:plasma membrane"/>
    <property type="evidence" value="ECO:0007669"/>
    <property type="project" value="UniProtKB-SubCell"/>
</dbReference>
<accession>A0A5K7S650</accession>
<evidence type="ECO:0000256" key="9">
    <source>
        <dbReference type="ARBA" id="ARBA00031636"/>
    </source>
</evidence>
<dbReference type="InterPro" id="IPR002528">
    <property type="entry name" value="MATE_fam"/>
</dbReference>
<dbReference type="AlphaFoldDB" id="A0A5K7S650"/>
<keyword evidence="3" id="KW-0050">Antiport</keyword>
<evidence type="ECO:0000256" key="5">
    <source>
        <dbReference type="ARBA" id="ARBA00022692"/>
    </source>
</evidence>
<evidence type="ECO:0000256" key="1">
    <source>
        <dbReference type="ARBA" id="ARBA00004651"/>
    </source>
</evidence>
<dbReference type="Proteomes" id="UP001193389">
    <property type="component" value="Chromosome"/>
</dbReference>
<feature type="transmembrane region" description="Helical" evidence="10">
    <location>
        <begin position="100"/>
        <end position="121"/>
    </location>
</feature>
<proteinExistence type="predicted"/>
<feature type="transmembrane region" description="Helical" evidence="10">
    <location>
        <begin position="141"/>
        <end position="165"/>
    </location>
</feature>
<evidence type="ECO:0000313" key="12">
    <source>
        <dbReference type="Proteomes" id="UP001193389"/>
    </source>
</evidence>
<keyword evidence="12" id="KW-1185">Reference proteome</keyword>
<sequence length="456" mass="49478">MILSKKGTIDIKSGIDAYPIMKQLIWLALPVIGSSFMTMAYNFINMIFVGRLGSDAVAAVGSASFFMHFGWGLSSLLTVGAGIKVSHAIGSRDLKLARSYVRSGILAVIGLALIYYGFLFFARNELIGLIQLNNMNIEHAASGYLLLIGLCIPFSFQNLFFTSVFIGSGDSKSPFRINATALAINMLLDYLLIFQAKMGINGAALGTIISQAIGTLLFYIKLNGSASLKPRGTAFQSLLLKNILRMGVSTTFQRVSFTIVAIFMARIISNWGPTAIAVQKVGIQIEAISYMTAGGFLSALSTISGIAYGGGDYRKQWQAFRSGMLLAFVLGTVTSIVIIAFAQPLFSIFLSDPESLAMGREYLVILGFSQLFMVLELMATGAFFGWGKPNIPSITGIALTVIRIPMAYAFISLWQNALSSVWWSISISSILKGIILSVLFVVLFKAFIRKQNVLHP</sequence>
<protein>
    <recommendedName>
        <fullName evidence="9">Multidrug-efflux transporter</fullName>
    </recommendedName>
</protein>
<evidence type="ECO:0000256" key="4">
    <source>
        <dbReference type="ARBA" id="ARBA00022475"/>
    </source>
</evidence>
<feature type="transmembrane region" description="Helical" evidence="10">
    <location>
        <begin position="202"/>
        <end position="222"/>
    </location>
</feature>
<evidence type="ECO:0000256" key="8">
    <source>
        <dbReference type="ARBA" id="ARBA00023136"/>
    </source>
</evidence>
<feature type="transmembrane region" description="Helical" evidence="10">
    <location>
        <begin position="243"/>
        <end position="268"/>
    </location>
</feature>
<dbReference type="EMBL" id="AP018694">
    <property type="protein sequence ID" value="BBE16824.1"/>
    <property type="molecule type" value="Genomic_DNA"/>
</dbReference>
<feature type="transmembrane region" description="Helical" evidence="10">
    <location>
        <begin position="421"/>
        <end position="444"/>
    </location>
</feature>
<feature type="transmembrane region" description="Helical" evidence="10">
    <location>
        <begin position="323"/>
        <end position="342"/>
    </location>
</feature>
<dbReference type="InterPro" id="IPR050222">
    <property type="entry name" value="MATE_MdtK"/>
</dbReference>
<keyword evidence="8 10" id="KW-0472">Membrane</keyword>
<dbReference type="PANTHER" id="PTHR43298">
    <property type="entry name" value="MULTIDRUG RESISTANCE PROTEIN NORM-RELATED"/>
    <property type="match status" value="1"/>
</dbReference>
<keyword evidence="4" id="KW-1003">Cell membrane</keyword>
<keyword evidence="7" id="KW-0406">Ion transport</keyword>
<dbReference type="InterPro" id="IPR048279">
    <property type="entry name" value="MdtK-like"/>
</dbReference>
<dbReference type="Pfam" id="PF01554">
    <property type="entry name" value="MatE"/>
    <property type="match status" value="2"/>
</dbReference>
<feature type="transmembrane region" description="Helical" evidence="10">
    <location>
        <begin position="24"/>
        <end position="44"/>
    </location>
</feature>
<dbReference type="GO" id="GO:0042910">
    <property type="term" value="F:xenobiotic transmembrane transporter activity"/>
    <property type="evidence" value="ECO:0007669"/>
    <property type="project" value="InterPro"/>
</dbReference>
<dbReference type="CDD" id="cd13140">
    <property type="entry name" value="MATE_like_1"/>
    <property type="match status" value="1"/>
</dbReference>
<dbReference type="PIRSF" id="PIRSF006603">
    <property type="entry name" value="DinF"/>
    <property type="match status" value="1"/>
</dbReference>